<dbReference type="Gene3D" id="3.40.50.720">
    <property type="entry name" value="NAD(P)-binding Rossmann-like Domain"/>
    <property type="match status" value="1"/>
</dbReference>
<evidence type="ECO:0000256" key="2">
    <source>
        <dbReference type="ARBA" id="ARBA00022857"/>
    </source>
</evidence>
<dbReference type="RefSeq" id="XP_018265617.2">
    <property type="nucleotide sequence ID" value="XM_018405336.2"/>
</dbReference>
<dbReference type="InterPro" id="IPR002347">
    <property type="entry name" value="SDR_fam"/>
</dbReference>
<dbReference type="PRINTS" id="PR00081">
    <property type="entry name" value="GDHRDH"/>
</dbReference>
<dbReference type="KEGG" id="kdj:28965686"/>
<evidence type="ECO:0000256" key="1">
    <source>
        <dbReference type="ARBA" id="ARBA00006484"/>
    </source>
</evidence>
<dbReference type="InterPro" id="IPR036291">
    <property type="entry name" value="NAD(P)-bd_dom_sf"/>
</dbReference>
<comment type="similarity">
    <text evidence="1">Belongs to the short-chain dehydrogenases/reductases (SDR) family.</text>
</comment>
<evidence type="ECO:0000313" key="5">
    <source>
        <dbReference type="Proteomes" id="UP000078595"/>
    </source>
</evidence>
<dbReference type="GO" id="GO:0016491">
    <property type="term" value="F:oxidoreductase activity"/>
    <property type="evidence" value="ECO:0007669"/>
    <property type="project" value="UniProtKB-KW"/>
</dbReference>
<name>A0AAJ8KJN8_9TREE</name>
<dbReference type="GeneID" id="28965686"/>
<reference evidence="4" key="1">
    <citation type="submission" date="2013-07" db="EMBL/GenBank/DDBJ databases">
        <authorList>
            <consortium name="The Broad Institute Genome Sequencing Platform"/>
            <person name="Cuomo C."/>
            <person name="Litvintseva A."/>
            <person name="Chen Y."/>
            <person name="Heitman J."/>
            <person name="Sun S."/>
            <person name="Springer D."/>
            <person name="Dromer F."/>
            <person name="Young S.K."/>
            <person name="Zeng Q."/>
            <person name="Gargeya S."/>
            <person name="Fitzgerald M."/>
            <person name="Abouelleil A."/>
            <person name="Alvarado L."/>
            <person name="Berlin A.M."/>
            <person name="Chapman S.B."/>
            <person name="Dewar J."/>
            <person name="Goldberg J."/>
            <person name="Griggs A."/>
            <person name="Gujja S."/>
            <person name="Hansen M."/>
            <person name="Howarth C."/>
            <person name="Imamovic A."/>
            <person name="Larimer J."/>
            <person name="McCowan C."/>
            <person name="Murphy C."/>
            <person name="Pearson M."/>
            <person name="Priest M."/>
            <person name="Roberts A."/>
            <person name="Saif S."/>
            <person name="Shea T."/>
            <person name="Sykes S."/>
            <person name="Wortman J."/>
            <person name="Nusbaum C."/>
            <person name="Birren B."/>
        </authorList>
    </citation>
    <scope>NUCLEOTIDE SEQUENCE</scope>
    <source>
        <strain evidence="4">CBS 10117</strain>
    </source>
</reference>
<gene>
    <name evidence="4" type="ORF">I303_101876</name>
</gene>
<keyword evidence="3" id="KW-0560">Oxidoreductase</keyword>
<dbReference type="PANTHER" id="PTHR43544">
    <property type="entry name" value="SHORT-CHAIN DEHYDROGENASE/REDUCTASE"/>
    <property type="match status" value="1"/>
</dbReference>
<evidence type="ECO:0008006" key="6">
    <source>
        <dbReference type="Google" id="ProtNLM"/>
    </source>
</evidence>
<dbReference type="SUPFAM" id="SSF51735">
    <property type="entry name" value="NAD(P)-binding Rossmann-fold domains"/>
    <property type="match status" value="1"/>
</dbReference>
<reference evidence="4" key="2">
    <citation type="submission" date="2024-02" db="EMBL/GenBank/DDBJ databases">
        <title>Comparative genomics of Cryptococcus and Kwoniella reveals pathogenesis evolution and contrasting modes of karyotype evolution via chromosome fusion or intercentromeric recombination.</title>
        <authorList>
            <person name="Coelho M.A."/>
            <person name="David-Palma M."/>
            <person name="Shea T."/>
            <person name="Bowers K."/>
            <person name="McGinley-Smith S."/>
            <person name="Mohammad A.W."/>
            <person name="Gnirke A."/>
            <person name="Yurkov A.M."/>
            <person name="Nowrousian M."/>
            <person name="Sun S."/>
            <person name="Cuomo C.A."/>
            <person name="Heitman J."/>
        </authorList>
    </citation>
    <scope>NUCLEOTIDE SEQUENCE</scope>
    <source>
        <strain evidence="4">CBS 10117</strain>
    </source>
</reference>
<dbReference type="AlphaFoldDB" id="A0AAJ8KJN8"/>
<dbReference type="Proteomes" id="UP000078595">
    <property type="component" value="Chromosome 2"/>
</dbReference>
<sequence>MTSKPGIVLITGANRGLGLGLASEYLARGWEVIAAVRDPSIMPSLEGVIVVKLDAAEMDDARKAVQELKEKHGIDYLDVVLANAALGNHAPPIAEINPSKFTEHFNVNTRGTLLLYQATRELLLPVKGKFVIVSSILATLSRPWHKVGMVNYGTTKVALNYLSRGIHFEEPNLISFTIDPGYVDTRLGQKASEFLSSPPSQTVEQTAPMMCDLVEKATREEHSGKLWRV</sequence>
<keyword evidence="2" id="KW-0521">NADP</keyword>
<evidence type="ECO:0000256" key="3">
    <source>
        <dbReference type="ARBA" id="ARBA00023002"/>
    </source>
</evidence>
<dbReference type="EMBL" id="CP144531">
    <property type="protein sequence ID" value="WWC59324.1"/>
    <property type="molecule type" value="Genomic_DNA"/>
</dbReference>
<proteinExistence type="inferred from homology"/>
<dbReference type="InterPro" id="IPR051468">
    <property type="entry name" value="Fungal_SecMetab_SDRs"/>
</dbReference>
<dbReference type="GO" id="GO:0005737">
    <property type="term" value="C:cytoplasm"/>
    <property type="evidence" value="ECO:0007669"/>
    <property type="project" value="TreeGrafter"/>
</dbReference>
<dbReference type="PANTHER" id="PTHR43544:SF7">
    <property type="entry name" value="NADB-LER2"/>
    <property type="match status" value="1"/>
</dbReference>
<organism evidence="4 5">
    <name type="scientific">Kwoniella dejecticola CBS 10117</name>
    <dbReference type="NCBI Taxonomy" id="1296121"/>
    <lineage>
        <taxon>Eukaryota</taxon>
        <taxon>Fungi</taxon>
        <taxon>Dikarya</taxon>
        <taxon>Basidiomycota</taxon>
        <taxon>Agaricomycotina</taxon>
        <taxon>Tremellomycetes</taxon>
        <taxon>Tremellales</taxon>
        <taxon>Cryptococcaceae</taxon>
        <taxon>Kwoniella</taxon>
    </lineage>
</organism>
<evidence type="ECO:0000313" key="4">
    <source>
        <dbReference type="EMBL" id="WWC59324.1"/>
    </source>
</evidence>
<protein>
    <recommendedName>
        <fullName evidence="6">NAD(P)-binding protein</fullName>
    </recommendedName>
</protein>
<accession>A0AAJ8KJN8</accession>
<keyword evidence="5" id="KW-1185">Reference proteome</keyword>
<dbReference type="Pfam" id="PF00106">
    <property type="entry name" value="adh_short"/>
    <property type="match status" value="1"/>
</dbReference>